<protein>
    <recommendedName>
        <fullName evidence="4">Bifunctional inhibitor/plant lipid transfer protein/seed storage helical domain-containing protein</fullName>
    </recommendedName>
</protein>
<evidence type="ECO:0008006" key="4">
    <source>
        <dbReference type="Google" id="ProtNLM"/>
    </source>
</evidence>
<dbReference type="OMA" id="DSTCCEE"/>
<evidence type="ECO:0000313" key="3">
    <source>
        <dbReference type="Proteomes" id="UP000000768"/>
    </source>
</evidence>
<name>A0A1B6PQ21_SORBI</name>
<dbReference type="EMBL" id="CM000764">
    <property type="protein sequence ID" value="KXG27762.1"/>
    <property type="molecule type" value="Genomic_DNA"/>
</dbReference>
<sequence length="97" mass="11195">MFYGKSAIFILLVCAITTSCVGMLCTPKQKDKLLYECRPWIKQGFNKYHLPKDSTCCEEVTKVSNMYMGMHYIVLMLSPNERKIYSVGNILKLTNRC</sequence>
<dbReference type="AlphaFoldDB" id="A0A1B6PQ21"/>
<dbReference type="Proteomes" id="UP000000768">
    <property type="component" value="Chromosome 5"/>
</dbReference>
<reference evidence="2 3" key="1">
    <citation type="journal article" date="2009" name="Nature">
        <title>The Sorghum bicolor genome and the diversification of grasses.</title>
        <authorList>
            <person name="Paterson A.H."/>
            <person name="Bowers J.E."/>
            <person name="Bruggmann R."/>
            <person name="Dubchak I."/>
            <person name="Grimwood J."/>
            <person name="Gundlach H."/>
            <person name="Haberer G."/>
            <person name="Hellsten U."/>
            <person name="Mitros T."/>
            <person name="Poliakov A."/>
            <person name="Schmutz J."/>
            <person name="Spannagl M."/>
            <person name="Tang H."/>
            <person name="Wang X."/>
            <person name="Wicker T."/>
            <person name="Bharti A.K."/>
            <person name="Chapman J."/>
            <person name="Feltus F.A."/>
            <person name="Gowik U."/>
            <person name="Grigoriev I.V."/>
            <person name="Lyons E."/>
            <person name="Maher C.A."/>
            <person name="Martis M."/>
            <person name="Narechania A."/>
            <person name="Otillar R.P."/>
            <person name="Penning B.W."/>
            <person name="Salamov A.A."/>
            <person name="Wang Y."/>
            <person name="Zhang L."/>
            <person name="Carpita N.C."/>
            <person name="Freeling M."/>
            <person name="Gingle A.R."/>
            <person name="Hash C.T."/>
            <person name="Keller B."/>
            <person name="Klein P."/>
            <person name="Kresovich S."/>
            <person name="McCann M.C."/>
            <person name="Ming R."/>
            <person name="Peterson D.G."/>
            <person name="Mehboob-ur-Rahman"/>
            <person name="Ware D."/>
            <person name="Westhoff P."/>
            <person name="Mayer K.F."/>
            <person name="Messing J."/>
            <person name="Rokhsar D.S."/>
        </authorList>
    </citation>
    <scope>NUCLEOTIDE SEQUENCE [LARGE SCALE GENOMIC DNA]</scope>
    <source>
        <strain evidence="3">cv. BTx623</strain>
    </source>
</reference>
<feature type="chain" id="PRO_5008589136" description="Bifunctional inhibitor/plant lipid transfer protein/seed storage helical domain-containing protein" evidence="1">
    <location>
        <begin position="23"/>
        <end position="97"/>
    </location>
</feature>
<dbReference type="PROSITE" id="PS51257">
    <property type="entry name" value="PROKAR_LIPOPROTEIN"/>
    <property type="match status" value="1"/>
</dbReference>
<accession>A0A1B6PQ21</accession>
<gene>
    <name evidence="2" type="ORF">SORBI_3005G039800</name>
</gene>
<feature type="signal peptide" evidence="1">
    <location>
        <begin position="1"/>
        <end position="22"/>
    </location>
</feature>
<evidence type="ECO:0000256" key="1">
    <source>
        <dbReference type="SAM" id="SignalP"/>
    </source>
</evidence>
<evidence type="ECO:0000313" key="2">
    <source>
        <dbReference type="EMBL" id="KXG27762.1"/>
    </source>
</evidence>
<keyword evidence="1" id="KW-0732">Signal</keyword>
<organism evidence="2 3">
    <name type="scientific">Sorghum bicolor</name>
    <name type="common">Sorghum</name>
    <name type="synonym">Sorghum vulgare</name>
    <dbReference type="NCBI Taxonomy" id="4558"/>
    <lineage>
        <taxon>Eukaryota</taxon>
        <taxon>Viridiplantae</taxon>
        <taxon>Streptophyta</taxon>
        <taxon>Embryophyta</taxon>
        <taxon>Tracheophyta</taxon>
        <taxon>Spermatophyta</taxon>
        <taxon>Magnoliopsida</taxon>
        <taxon>Liliopsida</taxon>
        <taxon>Poales</taxon>
        <taxon>Poaceae</taxon>
        <taxon>PACMAD clade</taxon>
        <taxon>Panicoideae</taxon>
        <taxon>Andropogonodae</taxon>
        <taxon>Andropogoneae</taxon>
        <taxon>Sorghinae</taxon>
        <taxon>Sorghum</taxon>
    </lineage>
</organism>
<dbReference type="InParanoid" id="A0A1B6PQ21"/>
<dbReference type="Gramene" id="KXG27762">
    <property type="protein sequence ID" value="KXG27762"/>
    <property type="gene ID" value="SORBI_3005G039800"/>
</dbReference>
<keyword evidence="3" id="KW-1185">Reference proteome</keyword>
<proteinExistence type="predicted"/>
<reference evidence="3" key="2">
    <citation type="journal article" date="2018" name="Plant J.">
        <title>The Sorghum bicolor reference genome: improved assembly, gene annotations, a transcriptome atlas, and signatures of genome organization.</title>
        <authorList>
            <person name="McCormick R.F."/>
            <person name="Truong S.K."/>
            <person name="Sreedasyam A."/>
            <person name="Jenkins J."/>
            <person name="Shu S."/>
            <person name="Sims D."/>
            <person name="Kennedy M."/>
            <person name="Amirebrahimi M."/>
            <person name="Weers B.D."/>
            <person name="McKinley B."/>
            <person name="Mattison A."/>
            <person name="Morishige D.T."/>
            <person name="Grimwood J."/>
            <person name="Schmutz J."/>
            <person name="Mullet J.E."/>
        </authorList>
    </citation>
    <scope>NUCLEOTIDE SEQUENCE [LARGE SCALE GENOMIC DNA]</scope>
    <source>
        <strain evidence="3">cv. BTx623</strain>
    </source>
</reference>